<dbReference type="InterPro" id="IPR036291">
    <property type="entry name" value="NAD(P)-bd_dom_sf"/>
</dbReference>
<dbReference type="STRING" id="297318.BK138_27365"/>
<accession>A0A1R1EES9</accession>
<dbReference type="RefSeq" id="WP_076174161.1">
    <property type="nucleotide sequence ID" value="NZ_MRTP01000011.1"/>
</dbReference>
<dbReference type="AlphaFoldDB" id="A0A1R1EES9"/>
<dbReference type="PANTHER" id="PTHR43377:SF1">
    <property type="entry name" value="BILIVERDIN REDUCTASE A"/>
    <property type="match status" value="1"/>
</dbReference>
<dbReference type="InterPro" id="IPR051450">
    <property type="entry name" value="Gfo/Idh/MocA_Oxidoreductases"/>
</dbReference>
<dbReference type="Gene3D" id="3.30.360.10">
    <property type="entry name" value="Dihydrodipicolinate Reductase, domain 2"/>
    <property type="match status" value="1"/>
</dbReference>
<proteinExistence type="predicted"/>
<dbReference type="Gene3D" id="3.40.50.720">
    <property type="entry name" value="NAD(P)-binding Rossmann-like Domain"/>
    <property type="match status" value="1"/>
</dbReference>
<reference evidence="3 4" key="1">
    <citation type="submission" date="2016-11" db="EMBL/GenBank/DDBJ databases">
        <title>Paenibacillus species isolates.</title>
        <authorList>
            <person name="Beno S.M."/>
        </authorList>
    </citation>
    <scope>NUCLEOTIDE SEQUENCE [LARGE SCALE GENOMIC DNA]</scope>
    <source>
        <strain evidence="3 4">FSL R5-0378</strain>
    </source>
</reference>
<evidence type="ECO:0000313" key="3">
    <source>
        <dbReference type="EMBL" id="OMF50334.1"/>
    </source>
</evidence>
<dbReference type="PANTHER" id="PTHR43377">
    <property type="entry name" value="BILIVERDIN REDUCTASE A"/>
    <property type="match status" value="1"/>
</dbReference>
<sequence>MRVGVIGAGVMGENHVRVYTALPNDCELIGIYDADQERAQHISAKYQTMAFKSLDELLGQVDAVSIAVPTFHHYQVGLACIAKGVHMLMEKPLAQNMKEGTDLIKRAAEAGVKLQVGHIELYNPVIRVLRQIIEQEEVVAVDVHRMSPFEARWQNVNVVDDLMIHDIYIMNHLFKTRTEATQAVGYVDHGIIRHAAALLRMDNGIIAQVTASYITEEKIRTIRIVTKTAFIQADLLDKQVLITRSTRFYQTSLNMNYAQQNIVEKIAVPIQEPLWLQLLDFITCIKKGTQPNVPGEGGLLVMEITGEITKKILQAEESR</sequence>
<dbReference type="Pfam" id="PF01408">
    <property type="entry name" value="GFO_IDH_MocA"/>
    <property type="match status" value="1"/>
</dbReference>
<protein>
    <submittedName>
        <fullName evidence="3">Oxidoreductase</fullName>
    </submittedName>
</protein>
<name>A0A1R1EES9_9BACL</name>
<evidence type="ECO:0000259" key="2">
    <source>
        <dbReference type="Pfam" id="PF22725"/>
    </source>
</evidence>
<dbReference type="InterPro" id="IPR055170">
    <property type="entry name" value="GFO_IDH_MocA-like_dom"/>
</dbReference>
<gene>
    <name evidence="3" type="ORF">BK138_27365</name>
</gene>
<keyword evidence="4" id="KW-1185">Reference proteome</keyword>
<dbReference type="SUPFAM" id="SSF55347">
    <property type="entry name" value="Glyceraldehyde-3-phosphate dehydrogenase-like, C-terminal domain"/>
    <property type="match status" value="1"/>
</dbReference>
<feature type="domain" description="Gfo/Idh/MocA-like oxidoreductase N-terminal" evidence="1">
    <location>
        <begin position="1"/>
        <end position="118"/>
    </location>
</feature>
<dbReference type="Pfam" id="PF22725">
    <property type="entry name" value="GFO_IDH_MocA_C3"/>
    <property type="match status" value="1"/>
</dbReference>
<evidence type="ECO:0000313" key="4">
    <source>
        <dbReference type="Proteomes" id="UP000187172"/>
    </source>
</evidence>
<dbReference type="SUPFAM" id="SSF51735">
    <property type="entry name" value="NAD(P)-binding Rossmann-fold domains"/>
    <property type="match status" value="1"/>
</dbReference>
<feature type="domain" description="GFO/IDH/MocA-like oxidoreductase" evidence="2">
    <location>
        <begin position="156"/>
        <end position="225"/>
    </location>
</feature>
<dbReference type="EMBL" id="MRTP01000011">
    <property type="protein sequence ID" value="OMF50334.1"/>
    <property type="molecule type" value="Genomic_DNA"/>
</dbReference>
<organism evidence="3 4">
    <name type="scientific">Paenibacillus rhizosphaerae</name>
    <dbReference type="NCBI Taxonomy" id="297318"/>
    <lineage>
        <taxon>Bacteria</taxon>
        <taxon>Bacillati</taxon>
        <taxon>Bacillota</taxon>
        <taxon>Bacilli</taxon>
        <taxon>Bacillales</taxon>
        <taxon>Paenibacillaceae</taxon>
        <taxon>Paenibacillus</taxon>
    </lineage>
</organism>
<dbReference type="InterPro" id="IPR000683">
    <property type="entry name" value="Gfo/Idh/MocA-like_OxRdtase_N"/>
</dbReference>
<dbReference type="GO" id="GO:0000166">
    <property type="term" value="F:nucleotide binding"/>
    <property type="evidence" value="ECO:0007669"/>
    <property type="project" value="InterPro"/>
</dbReference>
<evidence type="ECO:0000259" key="1">
    <source>
        <dbReference type="Pfam" id="PF01408"/>
    </source>
</evidence>
<dbReference type="Proteomes" id="UP000187172">
    <property type="component" value="Unassembled WGS sequence"/>
</dbReference>
<comment type="caution">
    <text evidence="3">The sequence shown here is derived from an EMBL/GenBank/DDBJ whole genome shotgun (WGS) entry which is preliminary data.</text>
</comment>